<keyword evidence="1" id="KW-0812">Transmembrane</keyword>
<dbReference type="OrthoDB" id="9006081at2"/>
<evidence type="ECO:0000313" key="3">
    <source>
        <dbReference type="Proteomes" id="UP000054903"/>
    </source>
</evidence>
<proteinExistence type="predicted"/>
<dbReference type="Proteomes" id="UP000054903">
    <property type="component" value="Unassembled WGS sequence"/>
</dbReference>
<reference evidence="2" key="1">
    <citation type="submission" date="2016-01" db="EMBL/GenBank/DDBJ databases">
        <authorList>
            <person name="Peeters C."/>
        </authorList>
    </citation>
    <scope>NUCLEOTIDE SEQUENCE</scope>
    <source>
        <strain evidence="2">LMG 29320</strain>
    </source>
</reference>
<evidence type="ECO:0000313" key="2">
    <source>
        <dbReference type="EMBL" id="SAL00921.1"/>
    </source>
</evidence>
<feature type="transmembrane region" description="Helical" evidence="1">
    <location>
        <begin position="128"/>
        <end position="147"/>
    </location>
</feature>
<comment type="caution">
    <text evidence="2">The sequence shown here is derived from an EMBL/GenBank/DDBJ whole genome shotgun (WGS) entry which is preliminary data.</text>
</comment>
<accession>A0A158E204</accession>
<keyword evidence="1" id="KW-1133">Transmembrane helix</keyword>
<protein>
    <submittedName>
        <fullName evidence="2">Uncharacterized protein</fullName>
    </submittedName>
</protein>
<keyword evidence="3" id="KW-1185">Reference proteome</keyword>
<keyword evidence="1" id="KW-0472">Membrane</keyword>
<organism evidence="2 3">
    <name type="scientific">Caballeronia fortuita</name>
    <dbReference type="NCBI Taxonomy" id="1777138"/>
    <lineage>
        <taxon>Bacteria</taxon>
        <taxon>Pseudomonadati</taxon>
        <taxon>Pseudomonadota</taxon>
        <taxon>Betaproteobacteria</taxon>
        <taxon>Burkholderiales</taxon>
        <taxon>Burkholderiaceae</taxon>
        <taxon>Caballeronia</taxon>
    </lineage>
</organism>
<sequence>MKLAKVKVEYSCGLTITETASVETVTGAVFLPPRLIGLLEAMNGSECPPVFTMDYDGHTLQIRADGSNWEVAVPTGNGSRLKRLVDSIASPTKGQRQQNGRLLHTLSAAAIVSAAATVHSATSFSWSLVGSVALQAGGAVLLWYVGFRCMKGD</sequence>
<dbReference type="STRING" id="1777138.AWB77_06230"/>
<gene>
    <name evidence="2" type="ORF">AWB77_06230</name>
</gene>
<evidence type="ECO:0000256" key="1">
    <source>
        <dbReference type="SAM" id="Phobius"/>
    </source>
</evidence>
<name>A0A158E204_9BURK</name>
<dbReference type="AlphaFoldDB" id="A0A158E204"/>
<dbReference type="EMBL" id="FCNX02000022">
    <property type="protein sequence ID" value="SAL00921.1"/>
    <property type="molecule type" value="Genomic_DNA"/>
</dbReference>
<dbReference type="RefSeq" id="WP_061138256.1">
    <property type="nucleotide sequence ID" value="NZ_FCNX02000022.1"/>
</dbReference>
<feature type="transmembrane region" description="Helical" evidence="1">
    <location>
        <begin position="102"/>
        <end position="122"/>
    </location>
</feature>